<reference evidence="1 2" key="1">
    <citation type="submission" date="2017-10" db="EMBL/GenBank/DDBJ databases">
        <title>The draft genome sequence of Lewinella nigricans NBRC 102662.</title>
        <authorList>
            <person name="Wang K."/>
        </authorList>
    </citation>
    <scope>NUCLEOTIDE SEQUENCE [LARGE SCALE GENOMIC DNA]</scope>
    <source>
        <strain evidence="1 2">NBRC 102662</strain>
    </source>
</reference>
<name>A0A2D0NG08_FLAN2</name>
<keyword evidence="2" id="KW-1185">Reference proteome</keyword>
<evidence type="ECO:0000313" key="2">
    <source>
        <dbReference type="Proteomes" id="UP000223913"/>
    </source>
</evidence>
<dbReference type="EMBL" id="PDUD01000010">
    <property type="protein sequence ID" value="PHN07316.1"/>
    <property type="molecule type" value="Genomic_DNA"/>
</dbReference>
<gene>
    <name evidence="1" type="ORF">CRP01_06710</name>
</gene>
<proteinExistence type="predicted"/>
<evidence type="ECO:0000313" key="1">
    <source>
        <dbReference type="EMBL" id="PHN07316.1"/>
    </source>
</evidence>
<accession>A0A2D0NG08</accession>
<dbReference type="Proteomes" id="UP000223913">
    <property type="component" value="Unassembled WGS sequence"/>
</dbReference>
<comment type="caution">
    <text evidence="1">The sequence shown here is derived from an EMBL/GenBank/DDBJ whole genome shotgun (WGS) entry which is preliminary data.</text>
</comment>
<dbReference type="AlphaFoldDB" id="A0A2D0NG08"/>
<organism evidence="1 2">
    <name type="scientific">Flavilitoribacter nigricans (strain ATCC 23147 / DSM 23189 / NBRC 102662 / NCIMB 1420 / SS-2)</name>
    <name type="common">Lewinella nigricans</name>
    <dbReference type="NCBI Taxonomy" id="1122177"/>
    <lineage>
        <taxon>Bacteria</taxon>
        <taxon>Pseudomonadati</taxon>
        <taxon>Bacteroidota</taxon>
        <taxon>Saprospiria</taxon>
        <taxon>Saprospirales</taxon>
        <taxon>Lewinellaceae</taxon>
        <taxon>Flavilitoribacter</taxon>
    </lineage>
</organism>
<protein>
    <submittedName>
        <fullName evidence="1">Uncharacterized protein</fullName>
    </submittedName>
</protein>
<sequence length="66" mass="7514">MVMGKRCKGLVHRNMIRPVQTGPAPFIVWVSIWGECKVCAVVGFSEKYLVLIEPLKVPHFSVFQKK</sequence>